<organism evidence="2 3">
    <name type="scientific">Rufibacter quisquiliarum</name>
    <dbReference type="NCBI Taxonomy" id="1549639"/>
    <lineage>
        <taxon>Bacteria</taxon>
        <taxon>Pseudomonadati</taxon>
        <taxon>Bacteroidota</taxon>
        <taxon>Cytophagia</taxon>
        <taxon>Cytophagales</taxon>
        <taxon>Hymenobacteraceae</taxon>
        <taxon>Rufibacter</taxon>
    </lineage>
</organism>
<name>A0A839GN57_9BACT</name>
<comment type="caution">
    <text evidence="2">The sequence shown here is derived from an EMBL/GenBank/DDBJ whole genome shotgun (WGS) entry which is preliminary data.</text>
</comment>
<dbReference type="EMBL" id="JACJIQ010000012">
    <property type="protein sequence ID" value="MBA9078249.1"/>
    <property type="molecule type" value="Genomic_DNA"/>
</dbReference>
<keyword evidence="3" id="KW-1185">Reference proteome</keyword>
<dbReference type="RefSeq" id="WP_182513521.1">
    <property type="nucleotide sequence ID" value="NZ_JACJIQ010000012.1"/>
</dbReference>
<reference evidence="2 3" key="1">
    <citation type="submission" date="2020-08" db="EMBL/GenBank/DDBJ databases">
        <title>Genomic Encyclopedia of Type Strains, Phase IV (KMG-IV): sequencing the most valuable type-strain genomes for metagenomic binning, comparative biology and taxonomic classification.</title>
        <authorList>
            <person name="Goeker M."/>
        </authorList>
    </citation>
    <scope>NUCLEOTIDE SEQUENCE [LARGE SCALE GENOMIC DNA]</scope>
    <source>
        <strain evidence="2 3">DSM 29854</strain>
    </source>
</reference>
<keyword evidence="1" id="KW-0812">Transmembrane</keyword>
<feature type="transmembrane region" description="Helical" evidence="1">
    <location>
        <begin position="44"/>
        <end position="67"/>
    </location>
</feature>
<accession>A0A839GN57</accession>
<evidence type="ECO:0000313" key="2">
    <source>
        <dbReference type="EMBL" id="MBA9078249.1"/>
    </source>
</evidence>
<evidence type="ECO:0000256" key="1">
    <source>
        <dbReference type="SAM" id="Phobius"/>
    </source>
</evidence>
<dbReference type="AlphaFoldDB" id="A0A839GN57"/>
<evidence type="ECO:0000313" key="3">
    <source>
        <dbReference type="Proteomes" id="UP000563094"/>
    </source>
</evidence>
<protein>
    <submittedName>
        <fullName evidence="2">Uncharacterized protein</fullName>
    </submittedName>
</protein>
<keyword evidence="1" id="KW-1133">Transmembrane helix</keyword>
<gene>
    <name evidence="2" type="ORF">FHS90_002975</name>
</gene>
<proteinExistence type="predicted"/>
<keyword evidence="1" id="KW-0472">Membrane</keyword>
<dbReference type="Proteomes" id="UP000563094">
    <property type="component" value="Unassembled WGS sequence"/>
</dbReference>
<sequence length="76" mass="8081">MTVKFSVKGFHGAVVGGGEVLHKKKLIFPAVPGLSVVHHSVQTFYGPAAGAAKAADVITCLCFWAVFRKTGRKQLL</sequence>